<keyword evidence="1" id="KW-0328">Glycosyltransferase</keyword>
<dbReference type="PANTHER" id="PTHR21015:SF22">
    <property type="entry name" value="GLYCOSYLTRANSFERASE"/>
    <property type="match status" value="1"/>
</dbReference>
<reference evidence="5 6" key="1">
    <citation type="journal article" date="2015" name="Nature">
        <title>rRNA introns, odd ribosomes, and small enigmatic genomes across a large radiation of phyla.</title>
        <authorList>
            <person name="Brown C.T."/>
            <person name="Hug L.A."/>
            <person name="Thomas B.C."/>
            <person name="Sharon I."/>
            <person name="Castelle C.J."/>
            <person name="Singh A."/>
            <person name="Wilkins M.J."/>
            <person name="Williams K.H."/>
            <person name="Banfield J.F."/>
        </authorList>
    </citation>
    <scope>NUCLEOTIDE SEQUENCE [LARGE SCALE GENOMIC DNA]</scope>
</reference>
<gene>
    <name evidence="5" type="ORF">UR38_C0009G0017</name>
</gene>
<dbReference type="GO" id="GO:1901137">
    <property type="term" value="P:carbohydrate derivative biosynthetic process"/>
    <property type="evidence" value="ECO:0007669"/>
    <property type="project" value="UniProtKB-ARBA"/>
</dbReference>
<evidence type="ECO:0000259" key="3">
    <source>
        <dbReference type="Pfam" id="PF03033"/>
    </source>
</evidence>
<dbReference type="InterPro" id="IPR007235">
    <property type="entry name" value="Glyco_trans_28_C"/>
</dbReference>
<evidence type="ECO:0000256" key="2">
    <source>
        <dbReference type="ARBA" id="ARBA00022679"/>
    </source>
</evidence>
<organism evidence="5 6">
    <name type="scientific">Candidatus Woesebacteria bacterium GW2011_GWA2_33_28</name>
    <dbReference type="NCBI Taxonomy" id="1618561"/>
    <lineage>
        <taxon>Bacteria</taxon>
        <taxon>Candidatus Woeseibacteriota</taxon>
    </lineage>
</organism>
<dbReference type="PANTHER" id="PTHR21015">
    <property type="entry name" value="UDP-N-ACETYLGLUCOSAMINE--N-ACETYLMURAMYL-(PENTAPEPTIDE) PYROPHOSPHORYL-UNDECAPRENOL N-ACETYLGLUCOSAMINE TRANSFERASE 1"/>
    <property type="match status" value="1"/>
</dbReference>
<dbReference type="GO" id="GO:0016758">
    <property type="term" value="F:hexosyltransferase activity"/>
    <property type="evidence" value="ECO:0007669"/>
    <property type="project" value="InterPro"/>
</dbReference>
<dbReference type="Gene3D" id="3.40.50.2000">
    <property type="entry name" value="Glycogen Phosphorylase B"/>
    <property type="match status" value="2"/>
</dbReference>
<evidence type="ECO:0000256" key="1">
    <source>
        <dbReference type="ARBA" id="ARBA00022676"/>
    </source>
</evidence>
<name>A0A0G0C5Y0_9BACT</name>
<comment type="caution">
    <text evidence="5">The sequence shown here is derived from an EMBL/GenBank/DDBJ whole genome shotgun (WGS) entry which is preliminary data.</text>
</comment>
<protein>
    <recommendedName>
        <fullName evidence="7">UDP-N-acetylglucosamine--N-acetylmuramyl-(pentapeptide) pyrophosphoryl-undecaprenol N-acetylglucosamine transferase</fullName>
    </recommendedName>
</protein>
<dbReference type="EMBL" id="LBOZ01000009">
    <property type="protein sequence ID" value="KKP46660.1"/>
    <property type="molecule type" value="Genomic_DNA"/>
</dbReference>
<dbReference type="InterPro" id="IPR004276">
    <property type="entry name" value="GlycoTrans_28_N"/>
</dbReference>
<dbReference type="AlphaFoldDB" id="A0A0G0C5Y0"/>
<dbReference type="Pfam" id="PF03033">
    <property type="entry name" value="Glyco_transf_28"/>
    <property type="match status" value="1"/>
</dbReference>
<dbReference type="Proteomes" id="UP000033995">
    <property type="component" value="Unassembled WGS sequence"/>
</dbReference>
<sequence length="350" mass="39299">MEQKKLLITGSHAGTTAEAVIDEIKKRNLAFEIHWLGAKYNNLSNPGIVYHVFESGKIENKFTKNTISNFLKIPLDFFRGYKLIKEIKPLLTLSFGSAAGAIASFWSYFLDIPVVIHEQTATAGRANIISSYFAKKVLISRESSFKFFNKNNTILIGNPISSDIQKYTAFSRNQKVKSILVTGGSRGSTWINNAIKPIIPKLLERYYLMHQTGENNLEEFKDVKDDKYFAFGQIDPKNMAEIFSKSDIVISRAGANTVSELIALKKPTVLIPIPWSFNDEQQKNAEFMEGLGLARILAQKDLSAQKLLSVVESLIEDYPVVVKKTANLVTPDLHASEKLVDILESYIKEL</sequence>
<dbReference type="Pfam" id="PF04101">
    <property type="entry name" value="Glyco_tran_28_C"/>
    <property type="match status" value="1"/>
</dbReference>
<dbReference type="SUPFAM" id="SSF53756">
    <property type="entry name" value="UDP-Glycosyltransferase/glycogen phosphorylase"/>
    <property type="match status" value="1"/>
</dbReference>
<feature type="domain" description="Glycosyl transferase family 28 C-terminal" evidence="4">
    <location>
        <begin position="179"/>
        <end position="317"/>
    </location>
</feature>
<evidence type="ECO:0008006" key="7">
    <source>
        <dbReference type="Google" id="ProtNLM"/>
    </source>
</evidence>
<feature type="domain" description="Glycosyltransferase family 28 N-terminal" evidence="3">
    <location>
        <begin position="19"/>
        <end position="139"/>
    </location>
</feature>
<accession>A0A0G0C5Y0</accession>
<evidence type="ECO:0000259" key="4">
    <source>
        <dbReference type="Pfam" id="PF04101"/>
    </source>
</evidence>
<dbReference type="CDD" id="cd03785">
    <property type="entry name" value="GT28_MurG"/>
    <property type="match status" value="1"/>
</dbReference>
<dbReference type="PATRIC" id="fig|1618561.3.peg.877"/>
<dbReference type="GO" id="GO:0005975">
    <property type="term" value="P:carbohydrate metabolic process"/>
    <property type="evidence" value="ECO:0007669"/>
    <property type="project" value="InterPro"/>
</dbReference>
<evidence type="ECO:0000313" key="5">
    <source>
        <dbReference type="EMBL" id="KKP46660.1"/>
    </source>
</evidence>
<evidence type="ECO:0000313" key="6">
    <source>
        <dbReference type="Proteomes" id="UP000033995"/>
    </source>
</evidence>
<proteinExistence type="predicted"/>
<keyword evidence="2" id="KW-0808">Transferase</keyword>